<dbReference type="GO" id="GO:0009451">
    <property type="term" value="P:RNA modification"/>
    <property type="evidence" value="ECO:0000318"/>
    <property type="project" value="GO_Central"/>
</dbReference>
<gene>
    <name evidence="3" type="ORF">MIMGU_mgv1a021143mg</name>
</gene>
<dbReference type="GO" id="GO:0003723">
    <property type="term" value="F:RNA binding"/>
    <property type="evidence" value="ECO:0000318"/>
    <property type="project" value="GO_Central"/>
</dbReference>
<proteinExistence type="predicted"/>
<feature type="repeat" description="PPR" evidence="2">
    <location>
        <begin position="225"/>
        <end position="259"/>
    </location>
</feature>
<keyword evidence="4" id="KW-1185">Reference proteome</keyword>
<feature type="repeat" description="PPR" evidence="2">
    <location>
        <begin position="22"/>
        <end position="57"/>
    </location>
</feature>
<feature type="repeat" description="PPR" evidence="2">
    <location>
        <begin position="326"/>
        <end position="360"/>
    </location>
</feature>
<dbReference type="InterPro" id="IPR046960">
    <property type="entry name" value="PPR_At4g14850-like_plant"/>
</dbReference>
<feature type="repeat" description="PPR" evidence="2">
    <location>
        <begin position="93"/>
        <end position="127"/>
    </location>
</feature>
<dbReference type="InterPro" id="IPR002885">
    <property type="entry name" value="PPR_rpt"/>
</dbReference>
<keyword evidence="1" id="KW-0677">Repeat</keyword>
<protein>
    <recommendedName>
        <fullName evidence="5">Pentacotripeptide-repeat region of PRORP domain-containing protein</fullName>
    </recommendedName>
</protein>
<dbReference type="AlphaFoldDB" id="A0A022RBT0"/>
<dbReference type="eggNOG" id="KOG4197">
    <property type="taxonomic scope" value="Eukaryota"/>
</dbReference>
<dbReference type="InterPro" id="IPR046848">
    <property type="entry name" value="E_motif"/>
</dbReference>
<name>A0A022RBT0_ERYGU</name>
<dbReference type="FunFam" id="1.25.40.10:FF:000158">
    <property type="entry name" value="pentatricopeptide repeat-containing protein At2g33680"/>
    <property type="match status" value="1"/>
</dbReference>
<dbReference type="Gene3D" id="1.25.40.10">
    <property type="entry name" value="Tetratricopeptide repeat domain"/>
    <property type="match status" value="6"/>
</dbReference>
<evidence type="ECO:0000313" key="4">
    <source>
        <dbReference type="Proteomes" id="UP000030748"/>
    </source>
</evidence>
<dbReference type="PROSITE" id="PS51375">
    <property type="entry name" value="PPR"/>
    <property type="match status" value="5"/>
</dbReference>
<dbReference type="GO" id="GO:0099402">
    <property type="term" value="P:plant organ development"/>
    <property type="evidence" value="ECO:0007669"/>
    <property type="project" value="UniProtKB-ARBA"/>
</dbReference>
<dbReference type="Proteomes" id="UP000030748">
    <property type="component" value="Unassembled WGS sequence"/>
</dbReference>
<dbReference type="Pfam" id="PF01535">
    <property type="entry name" value="PPR"/>
    <property type="match status" value="4"/>
</dbReference>
<dbReference type="InterPro" id="IPR011990">
    <property type="entry name" value="TPR-like_helical_dom_sf"/>
</dbReference>
<evidence type="ECO:0000256" key="2">
    <source>
        <dbReference type="PROSITE-ProRule" id="PRU00708"/>
    </source>
</evidence>
<evidence type="ECO:0000256" key="1">
    <source>
        <dbReference type="ARBA" id="ARBA00022737"/>
    </source>
</evidence>
<dbReference type="SUPFAM" id="SSF48452">
    <property type="entry name" value="TPR-like"/>
    <property type="match status" value="1"/>
</dbReference>
<dbReference type="PANTHER" id="PTHR24015:SF1885">
    <property type="entry name" value="PENTACOTRIPEPTIDE-REPEAT REGION OF PRORP DOMAIN-CONTAINING PROTEIN"/>
    <property type="match status" value="1"/>
</dbReference>
<evidence type="ECO:0000313" key="3">
    <source>
        <dbReference type="EMBL" id="EYU37193.1"/>
    </source>
</evidence>
<accession>A0A022RBT0</accession>
<sequence length="605" mass="67113">MYSKIGYIGYAQKLFDEMLVRNVITWTSLISAYSQLGLSEKALSCFQLMVLDDGIAPNEYTFVAAISACAQVGALRNGKEIHGKMYRSEETVNTFVNNSLINFYGKCGSLESARLVFDTMPEPNIVSCVSLIASYTQSGDNEEGLIVFSKFMRMGVEINEFLYGSVLGICAALEVLNVGMQLQCIALKCGVRMDQFVVTALVNFYAKCGELELANKALREANKPNVTAWTALIGGYVQTGKCREAIDLFQEMLFAGLKPNEQTFASVLGALGREKETRHGIQIHCLIIKLGFQSFTLVSNATSDFYAKIGCLDESFKTFCEMEVHDIVSWNTLIAGFLNYGRYELAIKFIENMLLDGFDPNIYTYSSILSVCGDLPAAEWGKQTHCRVIKPGLDSNVVVGSALIDMYAKCGQLNNARKVFDFLPIKNLVSWNSMITGYAQHGFGREALEIYDIMLRCRVKPNDITFVGVLSAYGHVGDLEAALQCFGSMTKDFRIAPRTDHLACVVSLYARNGQTKEAHDLIRSSRVEQNKVVWRSLLFGCVNSKDLDLAVLAAEKILSIDLDDVSARVMLSNIYSDLGMWSEASEVRKVIEGKTVKKETGYSWT</sequence>
<feature type="repeat" description="PPR" evidence="2">
    <location>
        <begin position="427"/>
        <end position="461"/>
    </location>
</feature>
<organism evidence="3 4">
    <name type="scientific">Erythranthe guttata</name>
    <name type="common">Yellow monkey flower</name>
    <name type="synonym">Mimulus guttatus</name>
    <dbReference type="NCBI Taxonomy" id="4155"/>
    <lineage>
        <taxon>Eukaryota</taxon>
        <taxon>Viridiplantae</taxon>
        <taxon>Streptophyta</taxon>
        <taxon>Embryophyta</taxon>
        <taxon>Tracheophyta</taxon>
        <taxon>Spermatophyta</taxon>
        <taxon>Magnoliopsida</taxon>
        <taxon>eudicotyledons</taxon>
        <taxon>Gunneridae</taxon>
        <taxon>Pentapetalae</taxon>
        <taxon>asterids</taxon>
        <taxon>lamiids</taxon>
        <taxon>Lamiales</taxon>
        <taxon>Phrymaceae</taxon>
        <taxon>Erythranthe</taxon>
    </lineage>
</organism>
<evidence type="ECO:0008006" key="5">
    <source>
        <dbReference type="Google" id="ProtNLM"/>
    </source>
</evidence>
<reference evidence="3 4" key="1">
    <citation type="journal article" date="2013" name="Proc. Natl. Acad. Sci. U.S.A.">
        <title>Fine-scale variation in meiotic recombination in Mimulus inferred from population shotgun sequencing.</title>
        <authorList>
            <person name="Hellsten U."/>
            <person name="Wright K.M."/>
            <person name="Jenkins J."/>
            <person name="Shu S."/>
            <person name="Yuan Y."/>
            <person name="Wessler S.R."/>
            <person name="Schmutz J."/>
            <person name="Willis J.H."/>
            <person name="Rokhsar D.S."/>
        </authorList>
    </citation>
    <scope>NUCLEOTIDE SEQUENCE [LARGE SCALE GENOMIC DNA]</scope>
    <source>
        <strain evidence="4">cv. DUN x IM62</strain>
    </source>
</reference>
<dbReference type="PANTHER" id="PTHR24015">
    <property type="entry name" value="OS07G0578800 PROTEIN-RELATED"/>
    <property type="match status" value="1"/>
</dbReference>
<dbReference type="Pfam" id="PF13041">
    <property type="entry name" value="PPR_2"/>
    <property type="match status" value="4"/>
</dbReference>
<dbReference type="Pfam" id="PF20431">
    <property type="entry name" value="E_motif"/>
    <property type="match status" value="1"/>
</dbReference>
<dbReference type="NCBIfam" id="TIGR00756">
    <property type="entry name" value="PPR"/>
    <property type="match status" value="5"/>
</dbReference>
<dbReference type="EMBL" id="KI630556">
    <property type="protein sequence ID" value="EYU37193.1"/>
    <property type="molecule type" value="Genomic_DNA"/>
</dbReference>